<feature type="chain" id="PRO_5009209544" description="DUF3300 domain-containing protein" evidence="2">
    <location>
        <begin position="25"/>
        <end position="424"/>
    </location>
</feature>
<name>A0A1E7Z9T0_9ALTE</name>
<evidence type="ECO:0000256" key="2">
    <source>
        <dbReference type="SAM" id="SignalP"/>
    </source>
</evidence>
<dbReference type="OrthoDB" id="197257at2"/>
<feature type="region of interest" description="Disordered" evidence="1">
    <location>
        <begin position="285"/>
        <end position="424"/>
    </location>
</feature>
<feature type="compositionally biased region" description="Polar residues" evidence="1">
    <location>
        <begin position="394"/>
        <end position="411"/>
    </location>
</feature>
<feature type="compositionally biased region" description="Basic and acidic residues" evidence="1">
    <location>
        <begin position="319"/>
        <end position="349"/>
    </location>
</feature>
<reference evidence="3 4" key="1">
    <citation type="submission" date="2016-08" db="EMBL/GenBank/DDBJ databases">
        <authorList>
            <person name="Seilhamer J.J."/>
        </authorList>
    </citation>
    <scope>NUCLEOTIDE SEQUENCE [LARGE SCALE GENOMIC DNA]</scope>
    <source>
        <strain evidence="3 4">KCTC 42603</strain>
    </source>
</reference>
<dbReference type="EMBL" id="MDHN01000029">
    <property type="protein sequence ID" value="OFC70211.1"/>
    <property type="molecule type" value="Genomic_DNA"/>
</dbReference>
<keyword evidence="4" id="KW-1185">Reference proteome</keyword>
<accession>A0A1E7Z9T0</accession>
<dbReference type="RefSeq" id="WP_070125854.1">
    <property type="nucleotide sequence ID" value="NZ_MDHN01000029.1"/>
</dbReference>
<comment type="caution">
    <text evidence="3">The sequence shown here is derived from an EMBL/GenBank/DDBJ whole genome shotgun (WGS) entry which is preliminary data.</text>
</comment>
<dbReference type="STRING" id="1656094.BFC18_13565"/>
<dbReference type="Proteomes" id="UP000175691">
    <property type="component" value="Unassembled WGS sequence"/>
</dbReference>
<keyword evidence="2" id="KW-0732">Signal</keyword>
<feature type="compositionally biased region" description="Basic and acidic residues" evidence="1">
    <location>
        <begin position="412"/>
        <end position="424"/>
    </location>
</feature>
<proteinExistence type="predicted"/>
<dbReference type="AlphaFoldDB" id="A0A1E7Z9T0"/>
<evidence type="ECO:0008006" key="5">
    <source>
        <dbReference type="Google" id="ProtNLM"/>
    </source>
</evidence>
<feature type="compositionally biased region" description="Basic and acidic residues" evidence="1">
    <location>
        <begin position="358"/>
        <end position="376"/>
    </location>
</feature>
<evidence type="ECO:0000313" key="3">
    <source>
        <dbReference type="EMBL" id="OFC70211.1"/>
    </source>
</evidence>
<gene>
    <name evidence="3" type="ORF">BFC18_13565</name>
</gene>
<feature type="signal peptide" evidence="2">
    <location>
        <begin position="1"/>
        <end position="24"/>
    </location>
</feature>
<dbReference type="InterPro" id="IPR021728">
    <property type="entry name" value="DUF3300"/>
</dbReference>
<dbReference type="PANTHER" id="PTHR40269:SF1">
    <property type="entry name" value="OUTER MEMBRANE PROTEIN"/>
    <property type="match status" value="1"/>
</dbReference>
<protein>
    <recommendedName>
        <fullName evidence="5">DUF3300 domain-containing protein</fullName>
    </recommendedName>
</protein>
<evidence type="ECO:0000256" key="1">
    <source>
        <dbReference type="SAM" id="MobiDB-lite"/>
    </source>
</evidence>
<sequence>MKRLTLAVILSLSTGAMVSLPAMAKQDSYASQSQADSYTDAELDSLLAPIALYPDTILTHILIASTYPLEVIAADRWRQQHSHLDAEDVEREIEDVDWDPSVKAIVPFTDILQTLSGDLDWLQALGDNVLVSQGRVLARVQVLRQHALNAGTLDDNEYQRIERDRETIVIAPVRKEVVYVPYYDTRVVYGKWWHPVAPVYWHQPSHYRFTAGFYWSPSIRLSTHFYFGGISWHDRHVVVTHRPVKRFYYGNDIKRSYSRDYQPWQHNTNHRRVRYSDNVVRTPGKRYVNQTHNVKRRVDYSPVSNHHAAASRGGLSSKPQRETHIEKKSYVRPSIDKSDNRNIHQERRVTTPTQSQREYARSAEQKREAYKPRQDVVKNNYQAKPAVQRERPAAQNQNVRSYPQRSQVQQRDTVKREKESRIRD</sequence>
<dbReference type="PANTHER" id="PTHR40269">
    <property type="entry name" value="OUTER MEMBRANE PROTEIN-RELATED"/>
    <property type="match status" value="1"/>
</dbReference>
<dbReference type="Pfam" id="PF11737">
    <property type="entry name" value="DUF3300"/>
    <property type="match status" value="1"/>
</dbReference>
<organism evidence="3 4">
    <name type="scientific">Alteromonas confluentis</name>
    <dbReference type="NCBI Taxonomy" id="1656094"/>
    <lineage>
        <taxon>Bacteria</taxon>
        <taxon>Pseudomonadati</taxon>
        <taxon>Pseudomonadota</taxon>
        <taxon>Gammaproteobacteria</taxon>
        <taxon>Alteromonadales</taxon>
        <taxon>Alteromonadaceae</taxon>
        <taxon>Alteromonas/Salinimonas group</taxon>
        <taxon>Alteromonas</taxon>
    </lineage>
</organism>
<evidence type="ECO:0000313" key="4">
    <source>
        <dbReference type="Proteomes" id="UP000175691"/>
    </source>
</evidence>